<name>A0A6G0ZQV0_APHCR</name>
<dbReference type="AlphaFoldDB" id="A0A6G0ZQV0"/>
<protein>
    <submittedName>
        <fullName evidence="1">Uncharacterized protein</fullName>
    </submittedName>
</protein>
<gene>
    <name evidence="1" type="ORF">FWK35_00004416</name>
</gene>
<keyword evidence="2" id="KW-1185">Reference proteome</keyword>
<dbReference type="Proteomes" id="UP000478052">
    <property type="component" value="Unassembled WGS sequence"/>
</dbReference>
<comment type="caution">
    <text evidence="1">The sequence shown here is derived from an EMBL/GenBank/DDBJ whole genome shotgun (WGS) entry which is preliminary data.</text>
</comment>
<reference evidence="1 2" key="1">
    <citation type="submission" date="2019-08" db="EMBL/GenBank/DDBJ databases">
        <title>Whole genome of Aphis craccivora.</title>
        <authorList>
            <person name="Voronova N.V."/>
            <person name="Shulinski R.S."/>
            <person name="Bandarenka Y.V."/>
            <person name="Zhorov D.G."/>
            <person name="Warner D."/>
        </authorList>
    </citation>
    <scope>NUCLEOTIDE SEQUENCE [LARGE SCALE GENOMIC DNA]</scope>
    <source>
        <strain evidence="1">180601</strain>
        <tissue evidence="1">Whole Body</tissue>
    </source>
</reference>
<sequence length="60" mass="6839">MSKEKPPITVSESCGSQLTVKLILTECQLYYQKQINFIMTETFDGSLGSNPNQNKKYLHI</sequence>
<evidence type="ECO:0000313" key="2">
    <source>
        <dbReference type="Proteomes" id="UP000478052"/>
    </source>
</evidence>
<accession>A0A6G0ZQV0</accession>
<proteinExistence type="predicted"/>
<evidence type="ECO:0000313" key="1">
    <source>
        <dbReference type="EMBL" id="KAF0773990.1"/>
    </source>
</evidence>
<dbReference type="EMBL" id="VUJU01000016">
    <property type="protein sequence ID" value="KAF0773990.1"/>
    <property type="molecule type" value="Genomic_DNA"/>
</dbReference>
<organism evidence="1 2">
    <name type="scientific">Aphis craccivora</name>
    <name type="common">Cowpea aphid</name>
    <dbReference type="NCBI Taxonomy" id="307492"/>
    <lineage>
        <taxon>Eukaryota</taxon>
        <taxon>Metazoa</taxon>
        <taxon>Ecdysozoa</taxon>
        <taxon>Arthropoda</taxon>
        <taxon>Hexapoda</taxon>
        <taxon>Insecta</taxon>
        <taxon>Pterygota</taxon>
        <taxon>Neoptera</taxon>
        <taxon>Paraneoptera</taxon>
        <taxon>Hemiptera</taxon>
        <taxon>Sternorrhyncha</taxon>
        <taxon>Aphidomorpha</taxon>
        <taxon>Aphidoidea</taxon>
        <taxon>Aphididae</taxon>
        <taxon>Aphidini</taxon>
        <taxon>Aphis</taxon>
        <taxon>Aphis</taxon>
    </lineage>
</organism>